<dbReference type="Pfam" id="PF03929">
    <property type="entry name" value="PepSY_TM"/>
    <property type="match status" value="1"/>
</dbReference>
<feature type="transmembrane region" description="Helical" evidence="1">
    <location>
        <begin position="417"/>
        <end position="444"/>
    </location>
</feature>
<dbReference type="Proteomes" id="UP000626220">
    <property type="component" value="Unassembled WGS sequence"/>
</dbReference>
<name>A0A8J3M5T7_9RHOB</name>
<evidence type="ECO:0000313" key="3">
    <source>
        <dbReference type="Proteomes" id="UP000626220"/>
    </source>
</evidence>
<keyword evidence="3" id="KW-1185">Reference proteome</keyword>
<evidence type="ECO:0000256" key="1">
    <source>
        <dbReference type="SAM" id="Phobius"/>
    </source>
</evidence>
<sequence length="460" mass="49148">MVSINASGAPDQAARGQSFYFAAWRWHFYAGLYVIPFLLMLATTGLIMLWTSALSGRDGEWVAVAPLGAPQAVSVQAEAALAAVPGGALVQYIAPRAPDLAAIFRVDAEGAAHMVAVDPYRAEVLATFSRRAGLYDLANEIHGTLLLGVTGDRMIEIAASLAMVLLATGLYLWWPREPRVGKARGRALWKRLHATVGAWTALLLAVFLVSGLSWAGIWGEKFVQAWSSFPAEKWDNVPLSDSVHAGMNHGAAKEVPWALEQTPMPASGSQAGAKGLPEGAPITLDTVVAFARSIGFDGRFQLNLPSGDAGVWTLSRDSMSNDSADPTSDHTLHLDRFTGHVLADVRFADYSVWGKGMAVGVAFHEGDLGAWNVALNTLFCLSVIFLCLSGVVMWWLRRPAGTLRLAAPPLPRDMPRWPAAALVGLAVALAFPLAGVTLLAVLAFDQLVVARLPALRRALS</sequence>
<feature type="transmembrane region" description="Helical" evidence="1">
    <location>
        <begin position="373"/>
        <end position="396"/>
    </location>
</feature>
<dbReference type="PANTHER" id="PTHR34219">
    <property type="entry name" value="IRON-REGULATED INNER MEMBRANE PROTEIN-RELATED"/>
    <property type="match status" value="1"/>
</dbReference>
<reference evidence="2" key="2">
    <citation type="submission" date="2020-09" db="EMBL/GenBank/DDBJ databases">
        <authorList>
            <person name="Sun Q."/>
            <person name="Kim S."/>
        </authorList>
    </citation>
    <scope>NUCLEOTIDE SEQUENCE</scope>
    <source>
        <strain evidence="2">KCTC 42650</strain>
    </source>
</reference>
<keyword evidence="1" id="KW-0472">Membrane</keyword>
<comment type="caution">
    <text evidence="2">The sequence shown here is derived from an EMBL/GenBank/DDBJ whole genome shotgun (WGS) entry which is preliminary data.</text>
</comment>
<dbReference type="AlphaFoldDB" id="A0A8J3M5T7"/>
<dbReference type="EMBL" id="BNCJ01000001">
    <property type="protein sequence ID" value="GHF37994.1"/>
    <property type="molecule type" value="Genomic_DNA"/>
</dbReference>
<keyword evidence="1" id="KW-0812">Transmembrane</keyword>
<dbReference type="PANTHER" id="PTHR34219:SF1">
    <property type="entry name" value="PEPSY DOMAIN-CONTAINING PROTEIN"/>
    <property type="match status" value="1"/>
</dbReference>
<organism evidence="2 3">
    <name type="scientific">Seohaeicola zhoushanensis</name>
    <dbReference type="NCBI Taxonomy" id="1569283"/>
    <lineage>
        <taxon>Bacteria</taxon>
        <taxon>Pseudomonadati</taxon>
        <taxon>Pseudomonadota</taxon>
        <taxon>Alphaproteobacteria</taxon>
        <taxon>Rhodobacterales</taxon>
        <taxon>Roseobacteraceae</taxon>
        <taxon>Seohaeicola</taxon>
    </lineage>
</organism>
<keyword evidence="1" id="KW-1133">Transmembrane helix</keyword>
<evidence type="ECO:0000313" key="2">
    <source>
        <dbReference type="EMBL" id="GHF37994.1"/>
    </source>
</evidence>
<gene>
    <name evidence="2" type="ORF">GCM10017056_07430</name>
</gene>
<feature type="transmembrane region" description="Helical" evidence="1">
    <location>
        <begin position="195"/>
        <end position="217"/>
    </location>
</feature>
<dbReference type="InterPro" id="IPR005625">
    <property type="entry name" value="PepSY-ass_TM"/>
</dbReference>
<dbReference type="RefSeq" id="WP_189678677.1">
    <property type="nucleotide sequence ID" value="NZ_BNCJ01000001.1"/>
</dbReference>
<reference evidence="2" key="1">
    <citation type="journal article" date="2014" name="Int. J. Syst. Evol. Microbiol.">
        <title>Complete genome sequence of Corynebacterium casei LMG S-19264T (=DSM 44701T), isolated from a smear-ripened cheese.</title>
        <authorList>
            <consortium name="US DOE Joint Genome Institute (JGI-PGF)"/>
            <person name="Walter F."/>
            <person name="Albersmeier A."/>
            <person name="Kalinowski J."/>
            <person name="Ruckert C."/>
        </authorList>
    </citation>
    <scope>NUCLEOTIDE SEQUENCE</scope>
    <source>
        <strain evidence="2">KCTC 42650</strain>
    </source>
</reference>
<protein>
    <submittedName>
        <fullName evidence="2">Membrane protein</fullName>
    </submittedName>
</protein>
<proteinExistence type="predicted"/>
<accession>A0A8J3M5T7</accession>
<feature type="transmembrane region" description="Helical" evidence="1">
    <location>
        <begin position="28"/>
        <end position="50"/>
    </location>
</feature>
<feature type="transmembrane region" description="Helical" evidence="1">
    <location>
        <begin position="154"/>
        <end position="174"/>
    </location>
</feature>